<keyword evidence="7" id="KW-1185">Reference proteome</keyword>
<dbReference type="InterPro" id="IPR011053">
    <property type="entry name" value="Single_hybrid_motif"/>
</dbReference>
<feature type="domain" description="Lipoyl-binding" evidence="5">
    <location>
        <begin position="22"/>
        <end position="104"/>
    </location>
</feature>
<evidence type="ECO:0000256" key="3">
    <source>
        <dbReference type="HAMAP-Rule" id="MF_00272"/>
    </source>
</evidence>
<evidence type="ECO:0000259" key="5">
    <source>
        <dbReference type="PROSITE" id="PS50968"/>
    </source>
</evidence>
<dbReference type="InterPro" id="IPR000089">
    <property type="entry name" value="Biotin_lipoyl"/>
</dbReference>
<name>A0A7G9WBS4_ALKCA</name>
<dbReference type="NCBIfam" id="TIGR00527">
    <property type="entry name" value="gcvH"/>
    <property type="match status" value="1"/>
</dbReference>
<comment type="cofactor">
    <cofactor evidence="3">
        <name>(R)-lipoate</name>
        <dbReference type="ChEBI" id="CHEBI:83088"/>
    </cofactor>
    <text evidence="3">Binds 1 lipoyl cofactor covalently.</text>
</comment>
<feature type="modified residue" description="N6-lipoyllysine" evidence="3 4">
    <location>
        <position position="63"/>
    </location>
</feature>
<dbReference type="GO" id="GO:0019464">
    <property type="term" value="P:glycine decarboxylation via glycine cleavage system"/>
    <property type="evidence" value="ECO:0007669"/>
    <property type="project" value="UniProtKB-UniRule"/>
</dbReference>
<dbReference type="InterPro" id="IPR002930">
    <property type="entry name" value="GCV_H"/>
</dbReference>
<gene>
    <name evidence="3 6" type="primary">gcvH</name>
    <name evidence="6" type="ORF">HYG86_15840</name>
</gene>
<keyword evidence="2 3" id="KW-0450">Lipoyl</keyword>
<protein>
    <recommendedName>
        <fullName evidence="3">Glycine cleavage system H protein</fullName>
    </recommendedName>
</protein>
<comment type="similarity">
    <text evidence="1 3">Belongs to the GcvH family.</text>
</comment>
<organism evidence="6 7">
    <name type="scientific">Alkalicella caledoniensis</name>
    <dbReference type="NCBI Taxonomy" id="2731377"/>
    <lineage>
        <taxon>Bacteria</taxon>
        <taxon>Bacillati</taxon>
        <taxon>Bacillota</taxon>
        <taxon>Clostridia</taxon>
        <taxon>Eubacteriales</taxon>
        <taxon>Proteinivoracaceae</taxon>
        <taxon>Alkalicella</taxon>
    </lineage>
</organism>
<dbReference type="HAMAP" id="MF_00272">
    <property type="entry name" value="GcvH"/>
    <property type="match status" value="1"/>
</dbReference>
<dbReference type="GO" id="GO:0005960">
    <property type="term" value="C:glycine cleavage complex"/>
    <property type="evidence" value="ECO:0007669"/>
    <property type="project" value="InterPro"/>
</dbReference>
<evidence type="ECO:0000313" key="6">
    <source>
        <dbReference type="EMBL" id="QNO16136.1"/>
    </source>
</evidence>
<proteinExistence type="inferred from homology"/>
<dbReference type="Gene3D" id="2.40.50.100">
    <property type="match status" value="1"/>
</dbReference>
<reference evidence="6 7" key="1">
    <citation type="submission" date="2020-07" db="EMBL/GenBank/DDBJ databases">
        <title>Alkalicella. sp. LB2 genome.</title>
        <authorList>
            <person name="Postec A."/>
            <person name="Quemeneur M."/>
        </authorList>
    </citation>
    <scope>NUCLEOTIDE SEQUENCE [LARGE SCALE GENOMIC DNA]</scope>
    <source>
        <strain evidence="6 7">LB2</strain>
    </source>
</reference>
<sequence length="127" mass="13875">MAVREGLLYSKDHEWILVEGNKAKVGVTDYAQAQLGDIVFVELPQEGDSVAKGDGIIVIESVKAAADAYSPVSGSIAEVNEDLMDAPETINEDPYEGGWLVVIELDDESELEELLSPEEYQGFIEEE</sequence>
<comment type="function">
    <text evidence="3">The glycine cleavage system catalyzes the degradation of glycine. The H protein shuttles the methylamine group of glycine from the P protein to the T protein.</text>
</comment>
<dbReference type="RefSeq" id="WP_213166530.1">
    <property type="nucleotide sequence ID" value="NZ_CP058559.1"/>
</dbReference>
<dbReference type="InterPro" id="IPR017453">
    <property type="entry name" value="GCV_H_sub"/>
</dbReference>
<evidence type="ECO:0000256" key="4">
    <source>
        <dbReference type="PIRSR" id="PIRSR617453-50"/>
    </source>
</evidence>
<dbReference type="EMBL" id="CP058559">
    <property type="protein sequence ID" value="QNO16136.1"/>
    <property type="molecule type" value="Genomic_DNA"/>
</dbReference>
<dbReference type="PANTHER" id="PTHR11715:SF3">
    <property type="entry name" value="GLYCINE CLEAVAGE SYSTEM H PROTEIN-RELATED"/>
    <property type="match status" value="1"/>
</dbReference>
<dbReference type="PANTHER" id="PTHR11715">
    <property type="entry name" value="GLYCINE CLEAVAGE SYSTEM H PROTEIN"/>
    <property type="match status" value="1"/>
</dbReference>
<dbReference type="Pfam" id="PF01597">
    <property type="entry name" value="GCV_H"/>
    <property type="match status" value="1"/>
</dbReference>
<dbReference type="AlphaFoldDB" id="A0A7G9WBS4"/>
<dbReference type="Proteomes" id="UP000516160">
    <property type="component" value="Chromosome"/>
</dbReference>
<comment type="subunit">
    <text evidence="3">The glycine cleavage system is composed of four proteins: P, T, L and H.</text>
</comment>
<dbReference type="GO" id="GO:0009249">
    <property type="term" value="P:protein lipoylation"/>
    <property type="evidence" value="ECO:0007669"/>
    <property type="project" value="TreeGrafter"/>
</dbReference>
<evidence type="ECO:0000256" key="1">
    <source>
        <dbReference type="ARBA" id="ARBA00009249"/>
    </source>
</evidence>
<dbReference type="InterPro" id="IPR033753">
    <property type="entry name" value="GCV_H/Fam206"/>
</dbReference>
<dbReference type="SUPFAM" id="SSF51230">
    <property type="entry name" value="Single hybrid motif"/>
    <property type="match status" value="1"/>
</dbReference>
<dbReference type="NCBIfam" id="NF002270">
    <property type="entry name" value="PRK01202.1"/>
    <property type="match status" value="1"/>
</dbReference>
<dbReference type="PROSITE" id="PS50968">
    <property type="entry name" value="BIOTINYL_LIPOYL"/>
    <property type="match status" value="1"/>
</dbReference>
<dbReference type="CDD" id="cd06848">
    <property type="entry name" value="GCS_H"/>
    <property type="match status" value="1"/>
</dbReference>
<dbReference type="GO" id="GO:0005829">
    <property type="term" value="C:cytosol"/>
    <property type="evidence" value="ECO:0007669"/>
    <property type="project" value="TreeGrafter"/>
</dbReference>
<accession>A0A7G9WBS4</accession>
<dbReference type="KEGG" id="acae:HYG86_15840"/>
<evidence type="ECO:0000313" key="7">
    <source>
        <dbReference type="Proteomes" id="UP000516160"/>
    </source>
</evidence>
<evidence type="ECO:0000256" key="2">
    <source>
        <dbReference type="ARBA" id="ARBA00022823"/>
    </source>
</evidence>